<sequence length="232" mass="24325">MKKYLRRRQGPVALFATMTLIGLGGCGQSESSDAQPVTVTVTDGSTQETSSSPTTTSASTSTSSTPSGGSETSTSSASSANSAPRASSSDPGQIDDPDRPDDAMNVGESVRVGGLDVTLKQFSPVTPTEGGLDGWSYYGAEMSFENVTDGPQAVMADAQVRIENIYVATVDPLVMEDIEEGDGAPLATMRPGETQTGWVVFGVPDGSEILESFGVYYIDDEGNEVVWWNNIL</sequence>
<dbReference type="KEGG" id="jme:EEW87_001145"/>
<evidence type="ECO:0000256" key="1">
    <source>
        <dbReference type="ARBA" id="ARBA00022729"/>
    </source>
</evidence>
<dbReference type="InterPro" id="IPR029050">
    <property type="entry name" value="Immunoprotect_excell_Ig-like"/>
</dbReference>
<organism evidence="3 4">
    <name type="scientific">Janibacter melonis</name>
    <dbReference type="NCBI Taxonomy" id="262209"/>
    <lineage>
        <taxon>Bacteria</taxon>
        <taxon>Bacillati</taxon>
        <taxon>Actinomycetota</taxon>
        <taxon>Actinomycetes</taxon>
        <taxon>Micrococcales</taxon>
        <taxon>Intrasporangiaceae</taxon>
        <taxon>Janibacter</taxon>
    </lineage>
</organism>
<dbReference type="PROSITE" id="PS51257">
    <property type="entry name" value="PROKAR_LIPOPROTEIN"/>
    <property type="match status" value="1"/>
</dbReference>
<dbReference type="AlphaFoldDB" id="A0A5P8FIZ9"/>
<reference evidence="3 4" key="1">
    <citation type="submission" date="2019-09" db="EMBL/GenBank/DDBJ databases">
        <title>Complete Genome Sequence of Janibacter melonis M714 with both human health impact and industrial applications.</title>
        <authorList>
            <person name="Jin M."/>
            <person name="Zhao Q.R."/>
        </authorList>
    </citation>
    <scope>NUCLEOTIDE SEQUENCE [LARGE SCALE GENOMIC DNA]</scope>
    <source>
        <strain evidence="3 4">M714</strain>
    </source>
</reference>
<keyword evidence="1" id="KW-0732">Signal</keyword>
<name>A0A5P8FIZ9_9MICO</name>
<evidence type="ECO:0000313" key="3">
    <source>
        <dbReference type="EMBL" id="QFQ29238.1"/>
    </source>
</evidence>
<evidence type="ECO:0000256" key="2">
    <source>
        <dbReference type="SAM" id="MobiDB-lite"/>
    </source>
</evidence>
<dbReference type="Gene3D" id="2.60.40.1240">
    <property type="match status" value="1"/>
</dbReference>
<dbReference type="EMBL" id="CP044548">
    <property type="protein sequence ID" value="QFQ29238.1"/>
    <property type="molecule type" value="Genomic_DNA"/>
</dbReference>
<feature type="region of interest" description="Disordered" evidence="2">
    <location>
        <begin position="23"/>
        <end position="106"/>
    </location>
</feature>
<proteinExistence type="predicted"/>
<feature type="compositionally biased region" description="Polar residues" evidence="2">
    <location>
        <begin position="28"/>
        <end position="43"/>
    </location>
</feature>
<evidence type="ECO:0000313" key="4">
    <source>
        <dbReference type="Proteomes" id="UP000271708"/>
    </source>
</evidence>
<accession>A0A5P8FIZ9</accession>
<protein>
    <submittedName>
        <fullName evidence="3">DUF4352 domain-containing protein</fullName>
    </submittedName>
</protein>
<gene>
    <name evidence="3" type="ORF">EEW87_001145</name>
</gene>
<feature type="compositionally biased region" description="Low complexity" evidence="2">
    <location>
        <begin position="44"/>
        <end position="89"/>
    </location>
</feature>
<dbReference type="Proteomes" id="UP000271708">
    <property type="component" value="Chromosome"/>
</dbReference>